<reference evidence="5" key="1">
    <citation type="journal article" date="2020" name="mSystems">
        <title>Genome- and Community-Level Interaction Insights into Carbon Utilization and Element Cycling Functions of Hydrothermarchaeota in Hydrothermal Sediment.</title>
        <authorList>
            <person name="Zhou Z."/>
            <person name="Liu Y."/>
            <person name="Xu W."/>
            <person name="Pan J."/>
            <person name="Luo Z.H."/>
            <person name="Li M."/>
        </authorList>
    </citation>
    <scope>NUCLEOTIDE SEQUENCE [LARGE SCALE GENOMIC DNA]</scope>
    <source>
        <strain evidence="5">SpSt-503</strain>
    </source>
</reference>
<dbReference type="Gene3D" id="1.20.120.530">
    <property type="entry name" value="GntR ligand-binding domain-like"/>
    <property type="match status" value="1"/>
</dbReference>
<dbReference type="InterPro" id="IPR036388">
    <property type="entry name" value="WH-like_DNA-bd_sf"/>
</dbReference>
<keyword evidence="3" id="KW-0804">Transcription</keyword>
<keyword evidence="1" id="KW-0805">Transcription regulation</keyword>
<keyword evidence="2" id="KW-0238">DNA-binding</keyword>
<dbReference type="SUPFAM" id="SSF48008">
    <property type="entry name" value="GntR ligand-binding domain-like"/>
    <property type="match status" value="1"/>
</dbReference>
<dbReference type="Gene3D" id="1.10.10.10">
    <property type="entry name" value="Winged helix-like DNA-binding domain superfamily/Winged helix DNA-binding domain"/>
    <property type="match status" value="1"/>
</dbReference>
<gene>
    <name evidence="5" type="ORF">ENS59_07730</name>
</gene>
<dbReference type="PANTHER" id="PTHR43537:SF5">
    <property type="entry name" value="UXU OPERON TRANSCRIPTIONAL REGULATOR"/>
    <property type="match status" value="1"/>
</dbReference>
<proteinExistence type="predicted"/>
<dbReference type="InterPro" id="IPR036390">
    <property type="entry name" value="WH_DNA-bd_sf"/>
</dbReference>
<dbReference type="AlphaFoldDB" id="A0A7C3E143"/>
<feature type="domain" description="HTH gntR-type" evidence="4">
    <location>
        <begin position="11"/>
        <end position="78"/>
    </location>
</feature>
<dbReference type="InterPro" id="IPR008920">
    <property type="entry name" value="TF_FadR/GntR_C"/>
</dbReference>
<dbReference type="PANTHER" id="PTHR43537">
    <property type="entry name" value="TRANSCRIPTIONAL REGULATOR, GNTR FAMILY"/>
    <property type="match status" value="1"/>
</dbReference>
<dbReference type="GO" id="GO:0003700">
    <property type="term" value="F:DNA-binding transcription factor activity"/>
    <property type="evidence" value="ECO:0007669"/>
    <property type="project" value="InterPro"/>
</dbReference>
<evidence type="ECO:0000259" key="4">
    <source>
        <dbReference type="PROSITE" id="PS50949"/>
    </source>
</evidence>
<protein>
    <submittedName>
        <fullName evidence="5">GntR family transcriptional regulator</fullName>
    </submittedName>
</protein>
<organism evidence="5">
    <name type="scientific">Gracilinema caldarium</name>
    <dbReference type="NCBI Taxonomy" id="215591"/>
    <lineage>
        <taxon>Bacteria</taxon>
        <taxon>Pseudomonadati</taxon>
        <taxon>Spirochaetota</taxon>
        <taxon>Spirochaetia</taxon>
        <taxon>Spirochaetales</taxon>
        <taxon>Breznakiellaceae</taxon>
        <taxon>Gracilinema</taxon>
    </lineage>
</organism>
<dbReference type="EMBL" id="DSVL01000239">
    <property type="protein sequence ID" value="HFH29388.1"/>
    <property type="molecule type" value="Genomic_DNA"/>
</dbReference>
<dbReference type="CDD" id="cd07377">
    <property type="entry name" value="WHTH_GntR"/>
    <property type="match status" value="1"/>
</dbReference>
<evidence type="ECO:0000256" key="2">
    <source>
        <dbReference type="ARBA" id="ARBA00023125"/>
    </source>
</evidence>
<dbReference type="Pfam" id="PF00392">
    <property type="entry name" value="GntR"/>
    <property type="match status" value="1"/>
</dbReference>
<name>A0A7C3E143_9SPIR</name>
<accession>A0A7C3E143</accession>
<dbReference type="PRINTS" id="PR00035">
    <property type="entry name" value="HTHGNTR"/>
</dbReference>
<dbReference type="SUPFAM" id="SSF46785">
    <property type="entry name" value="Winged helix' DNA-binding domain"/>
    <property type="match status" value="1"/>
</dbReference>
<evidence type="ECO:0000256" key="3">
    <source>
        <dbReference type="ARBA" id="ARBA00023163"/>
    </source>
</evidence>
<dbReference type="PROSITE" id="PS50949">
    <property type="entry name" value="HTH_GNTR"/>
    <property type="match status" value="1"/>
</dbReference>
<comment type="caution">
    <text evidence="5">The sequence shown here is derived from an EMBL/GenBank/DDBJ whole genome shotgun (WGS) entry which is preliminary data.</text>
</comment>
<dbReference type="InterPro" id="IPR011711">
    <property type="entry name" value="GntR_C"/>
</dbReference>
<evidence type="ECO:0000256" key="1">
    <source>
        <dbReference type="ARBA" id="ARBA00023015"/>
    </source>
</evidence>
<dbReference type="SMART" id="SM00345">
    <property type="entry name" value="HTH_GNTR"/>
    <property type="match status" value="1"/>
</dbReference>
<dbReference type="InterPro" id="IPR000524">
    <property type="entry name" value="Tscrpt_reg_HTH_GntR"/>
</dbReference>
<dbReference type="Pfam" id="PF07729">
    <property type="entry name" value="FCD"/>
    <property type="match status" value="1"/>
</dbReference>
<dbReference type="GO" id="GO:0003677">
    <property type="term" value="F:DNA binding"/>
    <property type="evidence" value="ECO:0007669"/>
    <property type="project" value="UniProtKB-KW"/>
</dbReference>
<evidence type="ECO:0000313" key="5">
    <source>
        <dbReference type="EMBL" id="HFH29388.1"/>
    </source>
</evidence>
<sequence length="243" mass="28856">MMKTMVKNTGLSISENVYHTLRKNIVNLTFKPGQVLNLREITEKLEVSRTPVREALIRLEREGLIDIIPQVGTSVSRIDLSRVEEEQFIRSSLEEKALALCLEKDQKFLLIELEKALLHQETCLKEPDALAFLDWDDEFHKSIFHFAEKDLSWNLILNNSSHYRRIRIMTLWNKDLRYSVYEQHQEIFNFLKKDARALVFSLIHDHFSRLSIQEKELLEAYPDYFRKPVHTEDPLITNYIQRK</sequence>